<evidence type="ECO:0000313" key="3">
    <source>
        <dbReference type="Proteomes" id="UP001597287"/>
    </source>
</evidence>
<dbReference type="EMBL" id="JBHUIG010000008">
    <property type="protein sequence ID" value="MFD2319140.1"/>
    <property type="molecule type" value="Genomic_DNA"/>
</dbReference>
<evidence type="ECO:0000313" key="2">
    <source>
        <dbReference type="EMBL" id="MFD2319140.1"/>
    </source>
</evidence>
<dbReference type="Proteomes" id="UP001597287">
    <property type="component" value="Unassembled WGS sequence"/>
</dbReference>
<keyword evidence="1" id="KW-0732">Signal</keyword>
<protein>
    <submittedName>
        <fullName evidence="2">Transporter</fullName>
    </submittedName>
</protein>
<organism evidence="2 3">
    <name type="scientific">Delftia deserti</name>
    <dbReference type="NCBI Taxonomy" id="1651218"/>
    <lineage>
        <taxon>Bacteria</taxon>
        <taxon>Pseudomonadati</taxon>
        <taxon>Pseudomonadota</taxon>
        <taxon>Betaproteobacteria</taxon>
        <taxon>Burkholderiales</taxon>
        <taxon>Comamonadaceae</taxon>
        <taxon>Delftia</taxon>
    </lineage>
</organism>
<reference evidence="3" key="1">
    <citation type="journal article" date="2019" name="Int. J. Syst. Evol. Microbiol.">
        <title>The Global Catalogue of Microorganisms (GCM) 10K type strain sequencing project: providing services to taxonomists for standard genome sequencing and annotation.</title>
        <authorList>
            <consortium name="The Broad Institute Genomics Platform"/>
            <consortium name="The Broad Institute Genome Sequencing Center for Infectious Disease"/>
            <person name="Wu L."/>
            <person name="Ma J."/>
        </authorList>
    </citation>
    <scope>NUCLEOTIDE SEQUENCE [LARGE SCALE GENOMIC DNA]</scope>
    <source>
        <strain evidence="3">CCUG 62793</strain>
    </source>
</reference>
<evidence type="ECO:0000256" key="1">
    <source>
        <dbReference type="SAM" id="SignalP"/>
    </source>
</evidence>
<sequence>MNKNMGHTAPALLSLLAALGALAAPAARAEGHYVPGVEGLQGASVPPPGAYYLGYLVNYQMDDFRAPGTSSNLPGHNRGTVTALANRFVWITGRKLLGADYGMEAIVPVMRTSLTVNAAGISDTRSGVGDVYLGPLVLGWHGPQWDAVAAAGVWLDSAGTGHPASPGKGFKSTMLTGGLTYYFDGARTVSGSALLRLERNGRNAAGMRPGNQATLEWGLGRSFGAWQVGLVGYSQWQFSDDSGPGASTDRASRHALGAELVYPVPGAGLFLKGAFYKEVRAEAGTGALPKGSLLRLTLVKAF</sequence>
<name>A0ABW5ELT8_9BURK</name>
<gene>
    <name evidence="2" type="ORF">ACFSPV_10505</name>
</gene>
<dbReference type="RefSeq" id="WP_232245686.1">
    <property type="nucleotide sequence ID" value="NZ_JBHSIH010000001.1"/>
</dbReference>
<proteinExistence type="predicted"/>
<feature type="chain" id="PRO_5047266482" evidence="1">
    <location>
        <begin position="24"/>
        <end position="302"/>
    </location>
</feature>
<accession>A0ABW5ELT8</accession>
<feature type="signal peptide" evidence="1">
    <location>
        <begin position="1"/>
        <end position="23"/>
    </location>
</feature>
<comment type="caution">
    <text evidence="2">The sequence shown here is derived from an EMBL/GenBank/DDBJ whole genome shotgun (WGS) entry which is preliminary data.</text>
</comment>
<dbReference type="Pfam" id="PF13557">
    <property type="entry name" value="Phenol_MetA_deg"/>
    <property type="match status" value="1"/>
</dbReference>
<keyword evidence="3" id="KW-1185">Reference proteome</keyword>
<dbReference type="InterPro" id="IPR025737">
    <property type="entry name" value="FApF"/>
</dbReference>